<dbReference type="RefSeq" id="WP_378245375.1">
    <property type="nucleotide sequence ID" value="NZ_JBHSKF010000003.1"/>
</dbReference>
<evidence type="ECO:0000313" key="4">
    <source>
        <dbReference type="Proteomes" id="UP001596157"/>
    </source>
</evidence>
<comment type="caution">
    <text evidence="3">The sequence shown here is derived from an EMBL/GenBank/DDBJ whole genome shotgun (WGS) entry which is preliminary data.</text>
</comment>
<dbReference type="Proteomes" id="UP001596157">
    <property type="component" value="Unassembled WGS sequence"/>
</dbReference>
<keyword evidence="4" id="KW-1185">Reference proteome</keyword>
<accession>A0ABW0EHS8</accession>
<feature type="region of interest" description="Disordered" evidence="1">
    <location>
        <begin position="37"/>
        <end position="109"/>
    </location>
</feature>
<evidence type="ECO:0000256" key="1">
    <source>
        <dbReference type="SAM" id="MobiDB-lite"/>
    </source>
</evidence>
<dbReference type="EMBL" id="JBHSKF010000003">
    <property type="protein sequence ID" value="MFC5286929.1"/>
    <property type="molecule type" value="Genomic_DNA"/>
</dbReference>
<reference evidence="4" key="1">
    <citation type="journal article" date="2019" name="Int. J. Syst. Evol. Microbiol.">
        <title>The Global Catalogue of Microorganisms (GCM) 10K type strain sequencing project: providing services to taxonomists for standard genome sequencing and annotation.</title>
        <authorList>
            <consortium name="The Broad Institute Genomics Platform"/>
            <consortium name="The Broad Institute Genome Sequencing Center for Infectious Disease"/>
            <person name="Wu L."/>
            <person name="Ma J."/>
        </authorList>
    </citation>
    <scope>NUCLEOTIDE SEQUENCE [LARGE SCALE GENOMIC DNA]</scope>
    <source>
        <strain evidence="4">CCUG 59778</strain>
    </source>
</reference>
<gene>
    <name evidence="3" type="ORF">ACFPM7_07685</name>
</gene>
<sequence>MTTEPMRPARIAGLALLGVAAVATVLGVVTLIGGDGDSQAGQTTPPAATTTATAPPADTTTSAQAPTTTAPPTTTTTTTTEAPATTTSEPTAKPTTPGGGAPSSQDEPVRVYNNSTVKGLADKAKADLEAAGWEVVEVGNHQGRLYETTVYFRPGTGEEAAARALGKQFDLRVEPRFDGIADASPGVIVIVTKDWSGTPNDKG</sequence>
<dbReference type="InterPro" id="IPR027381">
    <property type="entry name" value="LytR/CpsA/Psr_C"/>
</dbReference>
<evidence type="ECO:0000313" key="3">
    <source>
        <dbReference type="EMBL" id="MFC5286929.1"/>
    </source>
</evidence>
<protein>
    <submittedName>
        <fullName evidence="3">LytR C-terminal domain-containing protein</fullName>
    </submittedName>
</protein>
<dbReference type="Pfam" id="PF13399">
    <property type="entry name" value="LytR_C"/>
    <property type="match status" value="1"/>
</dbReference>
<feature type="domain" description="LytR/CpsA/Psr regulator C-terminal" evidence="2">
    <location>
        <begin position="108"/>
        <end position="195"/>
    </location>
</feature>
<organism evidence="3 4">
    <name type="scientific">Actinokineospora guangxiensis</name>
    <dbReference type="NCBI Taxonomy" id="1490288"/>
    <lineage>
        <taxon>Bacteria</taxon>
        <taxon>Bacillati</taxon>
        <taxon>Actinomycetota</taxon>
        <taxon>Actinomycetes</taxon>
        <taxon>Pseudonocardiales</taxon>
        <taxon>Pseudonocardiaceae</taxon>
        <taxon>Actinokineospora</taxon>
    </lineage>
</organism>
<proteinExistence type="predicted"/>
<name>A0ABW0EHS8_9PSEU</name>
<evidence type="ECO:0000259" key="2">
    <source>
        <dbReference type="Pfam" id="PF13399"/>
    </source>
</evidence>
<dbReference type="Gene3D" id="3.30.70.2390">
    <property type="match status" value="1"/>
</dbReference>
<feature type="compositionally biased region" description="Low complexity" evidence="1">
    <location>
        <begin position="43"/>
        <end position="96"/>
    </location>
</feature>